<gene>
    <name evidence="1" type="ORF">GSI_11521</name>
</gene>
<dbReference type="EMBL" id="AYKW01000045">
    <property type="protein sequence ID" value="PIL25771.1"/>
    <property type="molecule type" value="Genomic_DNA"/>
</dbReference>
<dbReference type="Gene3D" id="3.80.10.10">
    <property type="entry name" value="Ribonuclease Inhibitor"/>
    <property type="match status" value="1"/>
</dbReference>
<proteinExistence type="predicted"/>
<sequence>MSERHCPSDSDSEPDVIFDPELPPPVDYSYILCGLDDPSAHPHWRRFEEYAAYVRSITGLFAFDGPRRLELWEDLGRCIAPAPLLPRLQAVSFRQDRTRRKFAAGTFYLLSDSVTSLEYGGREYHNPAIRSAILRAFCYAEEIQKIRIPMQPWEDMHTFGDHICHVEVIPEIESRALKYLAKIQHLRSLSLSLGAIDLADGMLTYPRLETLDLKGHWGDHTALLNITNAPNLHTLSLEVLQRGASAQMFAKYTSECLNAVSTRLPSLTSLAVRMNSSPPTPLVYSIGAFHRIVQSTFQTSLLDVVRPLLPLHALRAFTLILPNYIDMNCSSDDLLAVSEAWRDLEGLHIHLWDYFTLKGLINHPGAGERPRGWPFAAIAQLSALADAAPAPDGCDPSRGS</sequence>
<dbReference type="Proteomes" id="UP000230002">
    <property type="component" value="Unassembled WGS sequence"/>
</dbReference>
<evidence type="ECO:0008006" key="3">
    <source>
        <dbReference type="Google" id="ProtNLM"/>
    </source>
</evidence>
<reference evidence="1 2" key="1">
    <citation type="journal article" date="2015" name="Sci. Rep.">
        <title>Chromosome-level genome map provides insights into diverse defense mechanisms in the medicinal fungus Ganoderma sinense.</title>
        <authorList>
            <person name="Zhu Y."/>
            <person name="Xu J."/>
            <person name="Sun C."/>
            <person name="Zhou S."/>
            <person name="Xu H."/>
            <person name="Nelson D.R."/>
            <person name="Qian J."/>
            <person name="Song J."/>
            <person name="Luo H."/>
            <person name="Xiang L."/>
            <person name="Li Y."/>
            <person name="Xu Z."/>
            <person name="Ji A."/>
            <person name="Wang L."/>
            <person name="Lu S."/>
            <person name="Hayward A."/>
            <person name="Sun W."/>
            <person name="Li X."/>
            <person name="Schwartz D.C."/>
            <person name="Wang Y."/>
            <person name="Chen S."/>
        </authorList>
    </citation>
    <scope>NUCLEOTIDE SEQUENCE [LARGE SCALE GENOMIC DNA]</scope>
    <source>
        <strain evidence="1 2">ZZ0214-1</strain>
    </source>
</reference>
<dbReference type="SUPFAM" id="SSF52047">
    <property type="entry name" value="RNI-like"/>
    <property type="match status" value="1"/>
</dbReference>
<dbReference type="AlphaFoldDB" id="A0A2G8RW83"/>
<accession>A0A2G8RW83</accession>
<protein>
    <recommendedName>
        <fullName evidence="3">F-box domain-containing protein</fullName>
    </recommendedName>
</protein>
<name>A0A2G8RW83_9APHY</name>
<dbReference type="InterPro" id="IPR032675">
    <property type="entry name" value="LRR_dom_sf"/>
</dbReference>
<keyword evidence="2" id="KW-1185">Reference proteome</keyword>
<comment type="caution">
    <text evidence="1">The sequence shown here is derived from an EMBL/GenBank/DDBJ whole genome shotgun (WGS) entry which is preliminary data.</text>
</comment>
<organism evidence="1 2">
    <name type="scientific">Ganoderma sinense ZZ0214-1</name>
    <dbReference type="NCBI Taxonomy" id="1077348"/>
    <lineage>
        <taxon>Eukaryota</taxon>
        <taxon>Fungi</taxon>
        <taxon>Dikarya</taxon>
        <taxon>Basidiomycota</taxon>
        <taxon>Agaricomycotina</taxon>
        <taxon>Agaricomycetes</taxon>
        <taxon>Polyporales</taxon>
        <taxon>Polyporaceae</taxon>
        <taxon>Ganoderma</taxon>
    </lineage>
</organism>
<evidence type="ECO:0000313" key="2">
    <source>
        <dbReference type="Proteomes" id="UP000230002"/>
    </source>
</evidence>
<evidence type="ECO:0000313" key="1">
    <source>
        <dbReference type="EMBL" id="PIL25771.1"/>
    </source>
</evidence>